<accession>A0A3M7SNE6</accession>
<evidence type="ECO:0000313" key="1">
    <source>
        <dbReference type="EMBL" id="RNA37354.1"/>
    </source>
</evidence>
<sequence>MVIQKLFRFYNCKSEKLILIFTEKSRNYEEKAFEIQQKICKNSFKDFTKYLLNCVDWRTHFFLNDVNNDLIKNLLFSFLHHTGLLLKHGIPAKFYALSRAIETLAQGPLNQKPIFRPHFFVFPPIICKKWTKI</sequence>
<gene>
    <name evidence="1" type="ORF">BpHYR1_043411</name>
</gene>
<dbReference type="EMBL" id="REGN01001056">
    <property type="protein sequence ID" value="RNA37354.1"/>
    <property type="molecule type" value="Genomic_DNA"/>
</dbReference>
<protein>
    <submittedName>
        <fullName evidence="1">Uncharacterized protein</fullName>
    </submittedName>
</protein>
<proteinExistence type="predicted"/>
<organism evidence="1 2">
    <name type="scientific">Brachionus plicatilis</name>
    <name type="common">Marine rotifer</name>
    <name type="synonym">Brachionus muelleri</name>
    <dbReference type="NCBI Taxonomy" id="10195"/>
    <lineage>
        <taxon>Eukaryota</taxon>
        <taxon>Metazoa</taxon>
        <taxon>Spiralia</taxon>
        <taxon>Gnathifera</taxon>
        <taxon>Rotifera</taxon>
        <taxon>Eurotatoria</taxon>
        <taxon>Monogononta</taxon>
        <taxon>Pseudotrocha</taxon>
        <taxon>Ploima</taxon>
        <taxon>Brachionidae</taxon>
        <taxon>Brachionus</taxon>
    </lineage>
</organism>
<evidence type="ECO:0000313" key="2">
    <source>
        <dbReference type="Proteomes" id="UP000276133"/>
    </source>
</evidence>
<name>A0A3M7SNE6_BRAPC</name>
<keyword evidence="2" id="KW-1185">Reference proteome</keyword>
<comment type="caution">
    <text evidence="1">The sequence shown here is derived from an EMBL/GenBank/DDBJ whole genome shotgun (WGS) entry which is preliminary data.</text>
</comment>
<dbReference type="Proteomes" id="UP000276133">
    <property type="component" value="Unassembled WGS sequence"/>
</dbReference>
<dbReference type="AlphaFoldDB" id="A0A3M7SNE6"/>
<reference evidence="1 2" key="1">
    <citation type="journal article" date="2018" name="Sci. Rep.">
        <title>Genomic signatures of local adaptation to the degree of environmental predictability in rotifers.</title>
        <authorList>
            <person name="Franch-Gras L."/>
            <person name="Hahn C."/>
            <person name="Garcia-Roger E.M."/>
            <person name="Carmona M.J."/>
            <person name="Serra M."/>
            <person name="Gomez A."/>
        </authorList>
    </citation>
    <scope>NUCLEOTIDE SEQUENCE [LARGE SCALE GENOMIC DNA]</scope>
    <source>
        <strain evidence="1">HYR1</strain>
    </source>
</reference>